<dbReference type="Pfam" id="PF13424">
    <property type="entry name" value="TPR_12"/>
    <property type="match status" value="1"/>
</dbReference>
<dbReference type="InterPro" id="IPR019734">
    <property type="entry name" value="TPR_rpt"/>
</dbReference>
<accession>A0A4V2S873</accession>
<feature type="repeat" description="TPR" evidence="1">
    <location>
        <begin position="213"/>
        <end position="246"/>
    </location>
</feature>
<keyword evidence="3" id="KW-1185">Reference proteome</keyword>
<name>A0A4V2S873_9PSEU</name>
<reference evidence="2 3" key="1">
    <citation type="submission" date="2019-03" db="EMBL/GenBank/DDBJ databases">
        <title>Genomic Encyclopedia of Type Strains, Phase IV (KMG-IV): sequencing the most valuable type-strain genomes for metagenomic binning, comparative biology and taxonomic classification.</title>
        <authorList>
            <person name="Goeker M."/>
        </authorList>
    </citation>
    <scope>NUCLEOTIDE SEQUENCE [LARGE SCALE GENOMIC DNA]</scope>
    <source>
        <strain evidence="2 3">DSM 45934</strain>
    </source>
</reference>
<keyword evidence="1" id="KW-0802">TPR repeat</keyword>
<dbReference type="SUPFAM" id="SSF48452">
    <property type="entry name" value="TPR-like"/>
    <property type="match status" value="2"/>
</dbReference>
<proteinExistence type="predicted"/>
<dbReference type="InterPro" id="IPR011990">
    <property type="entry name" value="TPR-like_helical_dom_sf"/>
</dbReference>
<dbReference type="Proteomes" id="UP000295680">
    <property type="component" value="Unassembled WGS sequence"/>
</dbReference>
<organism evidence="2 3">
    <name type="scientific">Actinocrispum wychmicini</name>
    <dbReference type="NCBI Taxonomy" id="1213861"/>
    <lineage>
        <taxon>Bacteria</taxon>
        <taxon>Bacillati</taxon>
        <taxon>Actinomycetota</taxon>
        <taxon>Actinomycetes</taxon>
        <taxon>Pseudonocardiales</taxon>
        <taxon>Pseudonocardiaceae</taxon>
        <taxon>Actinocrispum</taxon>
    </lineage>
</organism>
<feature type="repeat" description="TPR" evidence="1">
    <location>
        <begin position="333"/>
        <end position="366"/>
    </location>
</feature>
<dbReference type="AlphaFoldDB" id="A0A4V2S873"/>
<evidence type="ECO:0000313" key="3">
    <source>
        <dbReference type="Proteomes" id="UP000295680"/>
    </source>
</evidence>
<dbReference type="EMBL" id="SLWS01000002">
    <property type="protein sequence ID" value="TCO62670.1"/>
    <property type="molecule type" value="Genomic_DNA"/>
</dbReference>
<dbReference type="Gene3D" id="1.25.40.10">
    <property type="entry name" value="Tetratricopeptide repeat domain"/>
    <property type="match status" value="1"/>
</dbReference>
<dbReference type="PANTHER" id="PTHR47691">
    <property type="entry name" value="REGULATOR-RELATED"/>
    <property type="match status" value="1"/>
</dbReference>
<comment type="caution">
    <text evidence="2">The sequence shown here is derived from an EMBL/GenBank/DDBJ whole genome shotgun (WGS) entry which is preliminary data.</text>
</comment>
<dbReference type="SMART" id="SM00028">
    <property type="entry name" value="TPR"/>
    <property type="match status" value="3"/>
</dbReference>
<protein>
    <submittedName>
        <fullName evidence="2">Tetratricopeptide repeat protein</fullName>
    </submittedName>
</protein>
<sequence length="409" mass="44482">MAELDDDERSVSATFDLSCQELPPDQRRMFALLTVHRGPDIDVSGAAALAGTGVRQAERLLDRLCKARLIDHAGPGRYRLLDQVRVFAAEHAVLPLADREVAAGRLLDHVLGMAEAADVLLSPHRYRPDFGLPPATSGFAGLAEAKAWLAVELPNLVALCRTALVYGVYNRCWQLAYTLGGYFYLARLWDPWIETHTMAIAAARNLGDQRAEAMTLNNMGVAYVDRGERDQAAACYQRALGLFRVVGDEHGLSNCLVNLAWVRHYQGNHAVALRDMWRAVEFYRHAASAGNAAITLRGIALMQVDMGAVTYAIRHAADSLAAFRRLGMTLDAVLALNILGHAYFKVGNHTRAAACYREAIALSEQNGSRSEAARAELGLSRIATAAGRADEAAGHLARAERLHPAAGDH</sequence>
<evidence type="ECO:0000313" key="2">
    <source>
        <dbReference type="EMBL" id="TCO62670.1"/>
    </source>
</evidence>
<evidence type="ECO:0000256" key="1">
    <source>
        <dbReference type="PROSITE-ProRule" id="PRU00339"/>
    </source>
</evidence>
<dbReference type="PROSITE" id="PS50005">
    <property type="entry name" value="TPR"/>
    <property type="match status" value="2"/>
</dbReference>
<dbReference type="PANTHER" id="PTHR47691:SF3">
    <property type="entry name" value="HTH-TYPE TRANSCRIPTIONAL REGULATOR RV0890C-RELATED"/>
    <property type="match status" value="1"/>
</dbReference>
<dbReference type="Pfam" id="PF13432">
    <property type="entry name" value="TPR_16"/>
    <property type="match status" value="1"/>
</dbReference>
<gene>
    <name evidence="2" type="ORF">EV192_102809</name>
</gene>